<keyword evidence="1" id="KW-0472">Membrane</keyword>
<accession>A0AAW3GK28</accession>
<name>A0AAW3GK28_STRSZ</name>
<protein>
    <recommendedName>
        <fullName evidence="4">DUF1700 domain-containing protein</fullName>
    </recommendedName>
</protein>
<dbReference type="AlphaFoldDB" id="A0AAW3GK28"/>
<evidence type="ECO:0000313" key="3">
    <source>
        <dbReference type="Proteomes" id="UP000032278"/>
    </source>
</evidence>
<organism evidence="2 3">
    <name type="scientific">Streptococcus equi subsp. zooepidemicus Sz4is</name>
    <dbReference type="NCBI Taxonomy" id="1381082"/>
    <lineage>
        <taxon>Bacteria</taxon>
        <taxon>Bacillati</taxon>
        <taxon>Bacillota</taxon>
        <taxon>Bacilli</taxon>
        <taxon>Lactobacillales</taxon>
        <taxon>Streptococcaceae</taxon>
        <taxon>Streptococcus</taxon>
    </lineage>
</organism>
<reference evidence="2 3" key="1">
    <citation type="submission" date="2013-11" db="EMBL/GenBank/DDBJ databases">
        <authorList>
            <person name="da Piedade I."/>
            <person name="Tang M.H.E."/>
            <person name="Bojesen A.M."/>
        </authorList>
    </citation>
    <scope>NUCLEOTIDE SEQUENCE [LARGE SCALE GENOMIC DNA]</scope>
    <source>
        <strain evidence="2 3">Sz4is</strain>
    </source>
</reference>
<keyword evidence="1" id="KW-0812">Transmembrane</keyword>
<evidence type="ECO:0000256" key="1">
    <source>
        <dbReference type="SAM" id="Phobius"/>
    </source>
</evidence>
<proteinExistence type="predicted"/>
<gene>
    <name evidence="2" type="ORF">AT55_01141</name>
</gene>
<evidence type="ECO:0008006" key="4">
    <source>
        <dbReference type="Google" id="ProtNLM"/>
    </source>
</evidence>
<comment type="caution">
    <text evidence="2">The sequence shown here is derived from an EMBL/GenBank/DDBJ whole genome shotgun (WGS) entry which is preliminary data.</text>
</comment>
<feature type="transmembrane region" description="Helical" evidence="1">
    <location>
        <begin position="152"/>
        <end position="175"/>
    </location>
</feature>
<feature type="transmembrane region" description="Helical" evidence="1">
    <location>
        <begin position="101"/>
        <end position="122"/>
    </location>
</feature>
<sequence>MNKEFDYVAFAKDFEATNGRPPTSDELDNAYWEHFGIKWHTPEESQVELERINASYKPSLGEHLKDALSFLGRGFFKALLFLIKSPIYLTLFFFNMIKSAIAVAVMFIVTKGIVGVVIAEILDGKNISNLSEAPAVLSFFAQDFMTNSLEPIYVTGVDIVICIIFMFLFATVMTFSSAEE</sequence>
<dbReference type="Proteomes" id="UP000032278">
    <property type="component" value="Unassembled WGS sequence"/>
</dbReference>
<keyword evidence="1" id="KW-1133">Transmembrane helix</keyword>
<dbReference type="RefSeq" id="WP_043037320.1">
    <property type="nucleotide sequence ID" value="NZ_JAUE01000064.1"/>
</dbReference>
<feature type="transmembrane region" description="Helical" evidence="1">
    <location>
        <begin position="74"/>
        <end position="94"/>
    </location>
</feature>
<evidence type="ECO:0000313" key="2">
    <source>
        <dbReference type="EMBL" id="KIS16328.1"/>
    </source>
</evidence>
<dbReference type="EMBL" id="JAUE01000064">
    <property type="protein sequence ID" value="KIS16328.1"/>
    <property type="molecule type" value="Genomic_DNA"/>
</dbReference>